<proteinExistence type="predicted"/>
<keyword evidence="3" id="KW-1185">Reference proteome</keyword>
<dbReference type="Gene3D" id="3.40.50.620">
    <property type="entry name" value="HUPs"/>
    <property type="match status" value="1"/>
</dbReference>
<accession>A0ABY2RS14</accession>
<evidence type="ECO:0000313" key="2">
    <source>
        <dbReference type="EMBL" id="TKG57915.1"/>
    </source>
</evidence>
<protein>
    <submittedName>
        <fullName evidence="2">Asparagine synthase</fullName>
    </submittedName>
</protein>
<organism evidence="2 3">
    <name type="scientific">Prauserella endophytica</name>
    <dbReference type="NCBI Taxonomy" id="1592324"/>
    <lineage>
        <taxon>Bacteria</taxon>
        <taxon>Bacillati</taxon>
        <taxon>Actinomycetota</taxon>
        <taxon>Actinomycetes</taxon>
        <taxon>Pseudonocardiales</taxon>
        <taxon>Pseudonocardiaceae</taxon>
        <taxon>Prauserella</taxon>
        <taxon>Prauserella coralliicola group</taxon>
    </lineage>
</organism>
<dbReference type="Pfam" id="PF00733">
    <property type="entry name" value="Asn_synthase"/>
    <property type="match status" value="1"/>
</dbReference>
<dbReference type="InterPro" id="IPR014729">
    <property type="entry name" value="Rossmann-like_a/b/a_fold"/>
</dbReference>
<evidence type="ECO:0000259" key="1">
    <source>
        <dbReference type="Pfam" id="PF00733"/>
    </source>
</evidence>
<dbReference type="SUPFAM" id="SSF52402">
    <property type="entry name" value="Adenine nucleotide alpha hydrolases-like"/>
    <property type="match status" value="1"/>
</dbReference>
<dbReference type="EMBL" id="SWMS01000061">
    <property type="protein sequence ID" value="TKG57915.1"/>
    <property type="molecule type" value="Genomic_DNA"/>
</dbReference>
<gene>
    <name evidence="2" type="ORF">FCN18_38590</name>
</gene>
<dbReference type="InterPro" id="IPR001962">
    <property type="entry name" value="Asn_synthase"/>
</dbReference>
<dbReference type="Proteomes" id="UP000309992">
    <property type="component" value="Unassembled WGS sequence"/>
</dbReference>
<evidence type="ECO:0000313" key="3">
    <source>
        <dbReference type="Proteomes" id="UP000309992"/>
    </source>
</evidence>
<sequence>MLAFRLALADLTRPAWHWDHDRWRCGESWVQPISHPALAHEIDHDRRATTILVRDLASPVTLEGPTPPVTGGDGAADAARGDALVLHLQPGRVTLTAGIGGTVPLYLADNGEVLHGTWDLPALRDLLQSSRLQDRAVARALTRRHRYSSDTLFTGVTMLTERAIATFTTAGVQLTYPPPAEHVTRARGLRPGADPRDGLAYLLTEAVRPWCTSGAAMGLELSGGLDSATVAIAAHQSGATPLRTFGLLVEGTLGAEQHHRRAAIAAHVGALDDVLRAHDHAPFCTGGIRASGAAHDPRGEFYREAFEALADRAADRGVAIMLTGNGGDEIMAPRIDELPPPPPQSLAEVSWLGPRAHDALAAIDDNLAPSAVLPTPTLMGFAIHHPAYLRAGIWPVTPFAHPRLVRFAEQLPLETRRGKKLFRDFLTRAGLPPYVTHPQRTEHFRDLMQQGLRHHGLSLAERLLAEGMLLADHGFINPDALQRTVRDAHQSATVPSVLCDTLVLEVGLRSLLAPDAAPVV</sequence>
<name>A0ABY2RS14_9PSEU</name>
<reference evidence="2 3" key="1">
    <citation type="journal article" date="2015" name="Antonie Van Leeuwenhoek">
        <title>Prauserella endophytica sp. nov., an endophytic actinobacterium isolated from Tamarix taklamakanensis.</title>
        <authorList>
            <person name="Liu J.M."/>
            <person name="Habden X."/>
            <person name="Guo L."/>
            <person name="Tuo L."/>
            <person name="Jiang Z.K."/>
            <person name="Liu S.W."/>
            <person name="Liu X.F."/>
            <person name="Chen L."/>
            <person name="Li R.F."/>
            <person name="Zhang Y.Q."/>
            <person name="Sun C.H."/>
        </authorList>
    </citation>
    <scope>NUCLEOTIDE SEQUENCE [LARGE SCALE GENOMIC DNA]</scope>
    <source>
        <strain evidence="2 3">CGMCC 4.7182</strain>
    </source>
</reference>
<comment type="caution">
    <text evidence="2">The sequence shown here is derived from an EMBL/GenBank/DDBJ whole genome shotgun (WGS) entry which is preliminary data.</text>
</comment>
<dbReference type="RefSeq" id="WP_137097553.1">
    <property type="nucleotide sequence ID" value="NZ_SWMS01000061.1"/>
</dbReference>
<feature type="domain" description="Asparagine synthetase" evidence="1">
    <location>
        <begin position="199"/>
        <end position="332"/>
    </location>
</feature>